<dbReference type="RefSeq" id="WP_091353711.1">
    <property type="nucleotide sequence ID" value="NZ_AP025284.1"/>
</dbReference>
<dbReference type="Gene3D" id="3.40.50.10600">
    <property type="entry name" value="SpoIIaa-like domains"/>
    <property type="match status" value="1"/>
</dbReference>
<dbReference type="InterPro" id="IPR038396">
    <property type="entry name" value="SpoIIAA-like_sf"/>
</dbReference>
<dbReference type="Proteomes" id="UP000198749">
    <property type="component" value="Unassembled WGS sequence"/>
</dbReference>
<proteinExistence type="predicted"/>
<name>A0A1H9DKV3_9GAMM</name>
<dbReference type="OrthoDB" id="555504at2"/>
<reference evidence="2" key="1">
    <citation type="submission" date="2016-10" db="EMBL/GenBank/DDBJ databases">
        <authorList>
            <person name="Varghese N."/>
            <person name="Submissions S."/>
        </authorList>
    </citation>
    <scope>NUCLEOTIDE SEQUENCE [LARGE SCALE GENOMIC DNA]</scope>
    <source>
        <strain evidence="2">DSM 18887</strain>
    </source>
</reference>
<dbReference type="EMBL" id="FOGB01000001">
    <property type="protein sequence ID" value="SEQ14126.1"/>
    <property type="molecule type" value="Genomic_DNA"/>
</dbReference>
<dbReference type="InterPro" id="IPR036513">
    <property type="entry name" value="STAS_dom_sf"/>
</dbReference>
<dbReference type="InterPro" id="IPR021866">
    <property type="entry name" value="SpoIIAA-like"/>
</dbReference>
<accession>A0A1H9DKV3</accession>
<dbReference type="Pfam" id="PF11964">
    <property type="entry name" value="SpoIIAA-like"/>
    <property type="match status" value="1"/>
</dbReference>
<protein>
    <submittedName>
        <fullName evidence="1">SpoIIAA-like</fullName>
    </submittedName>
</protein>
<organism evidence="1 2">
    <name type="scientific">Amphritea atlantica</name>
    <dbReference type="NCBI Taxonomy" id="355243"/>
    <lineage>
        <taxon>Bacteria</taxon>
        <taxon>Pseudomonadati</taxon>
        <taxon>Pseudomonadota</taxon>
        <taxon>Gammaproteobacteria</taxon>
        <taxon>Oceanospirillales</taxon>
        <taxon>Oceanospirillaceae</taxon>
        <taxon>Amphritea</taxon>
    </lineage>
</organism>
<sequence length="121" mass="13502">MLHILPETAGDIIVIQATDTLTSADYQDIFAPLLEEKIANHGQVRCLLYLDHNFKGWEAGAIWEDTKLGLQHSNDFIRLAVVGGGEWLDWAIKLGQAFISGEAQHFSESQFLQALHWIDAG</sequence>
<keyword evidence="2" id="KW-1185">Reference proteome</keyword>
<evidence type="ECO:0000313" key="1">
    <source>
        <dbReference type="EMBL" id="SEQ14126.1"/>
    </source>
</evidence>
<dbReference type="STRING" id="355243.SAMN03080615_00608"/>
<evidence type="ECO:0000313" key="2">
    <source>
        <dbReference type="Proteomes" id="UP000198749"/>
    </source>
</evidence>
<gene>
    <name evidence="1" type="ORF">SAMN03080615_00608</name>
</gene>
<dbReference type="AlphaFoldDB" id="A0A1H9DKV3"/>
<dbReference type="SUPFAM" id="SSF52091">
    <property type="entry name" value="SpoIIaa-like"/>
    <property type="match status" value="1"/>
</dbReference>